<name>A0A233RQZ1_STRDA</name>
<organism evidence="1 2">
    <name type="scientific">Streptomyces diastatochromogenes</name>
    <dbReference type="NCBI Taxonomy" id="42236"/>
    <lineage>
        <taxon>Bacteria</taxon>
        <taxon>Bacillati</taxon>
        <taxon>Actinomycetota</taxon>
        <taxon>Actinomycetes</taxon>
        <taxon>Kitasatosporales</taxon>
        <taxon>Streptomycetaceae</taxon>
        <taxon>Streptomyces</taxon>
    </lineage>
</organism>
<gene>
    <name evidence="1" type="ORF">BEK98_45415</name>
</gene>
<dbReference type="EMBL" id="MCGQ01000111">
    <property type="protein sequence ID" value="OXY85808.1"/>
    <property type="molecule type" value="Genomic_DNA"/>
</dbReference>
<dbReference type="Proteomes" id="UP000215483">
    <property type="component" value="Unassembled WGS sequence"/>
</dbReference>
<proteinExistence type="predicted"/>
<evidence type="ECO:0000313" key="2">
    <source>
        <dbReference type="Proteomes" id="UP000215483"/>
    </source>
</evidence>
<reference evidence="1 2" key="1">
    <citation type="submission" date="2016-07" db="EMBL/GenBank/DDBJ databases">
        <title>Draft genome of Streptomyces diastatochromogenes.</title>
        <authorList>
            <person name="Podduturi R."/>
            <person name="Lukassen M.B."/>
            <person name="Clausen N."/>
            <person name="Nielsen J.L."/>
            <person name="Jorgensen N.O."/>
        </authorList>
    </citation>
    <scope>NUCLEOTIDE SEQUENCE [LARGE SCALE GENOMIC DNA]</scope>
    <source>
        <strain evidence="1 2">DSM 40608</strain>
    </source>
</reference>
<dbReference type="RefSeq" id="WP_094222860.1">
    <property type="nucleotide sequence ID" value="NZ_MCGQ01000111.1"/>
</dbReference>
<sequence length="119" mass="13205">MSHSTQPGSWDGPWYRVRTEHFEAAFLPNVGEDLESVDNVDVFVDLKDGSRWSATVITLAQVEAIMARWAESGEALGGRYFWCSDGLIARDAGISSMTDVLVGLVENDEFAQVLHRLDD</sequence>
<comment type="caution">
    <text evidence="1">The sequence shown here is derived from an EMBL/GenBank/DDBJ whole genome shotgun (WGS) entry which is preliminary data.</text>
</comment>
<evidence type="ECO:0000313" key="1">
    <source>
        <dbReference type="EMBL" id="OXY85808.1"/>
    </source>
</evidence>
<keyword evidence="2" id="KW-1185">Reference proteome</keyword>
<protein>
    <submittedName>
        <fullName evidence="1">Uncharacterized protein</fullName>
    </submittedName>
</protein>
<accession>A0A233RQZ1</accession>
<dbReference type="AlphaFoldDB" id="A0A233RQZ1"/>
<dbReference type="OrthoDB" id="3394231at2"/>